<evidence type="ECO:0000313" key="1">
    <source>
        <dbReference type="EMBL" id="KAI0030124.1"/>
    </source>
</evidence>
<comment type="caution">
    <text evidence="1">The sequence shown here is derived from an EMBL/GenBank/DDBJ whole genome shotgun (WGS) entry which is preliminary data.</text>
</comment>
<protein>
    <submittedName>
        <fullName evidence="1">Uncharacterized protein</fullName>
    </submittedName>
</protein>
<proteinExistence type="predicted"/>
<accession>A0ACB8QE70</accession>
<organism evidence="1 2">
    <name type="scientific">Vararia minispora EC-137</name>
    <dbReference type="NCBI Taxonomy" id="1314806"/>
    <lineage>
        <taxon>Eukaryota</taxon>
        <taxon>Fungi</taxon>
        <taxon>Dikarya</taxon>
        <taxon>Basidiomycota</taxon>
        <taxon>Agaricomycotina</taxon>
        <taxon>Agaricomycetes</taxon>
        <taxon>Russulales</taxon>
        <taxon>Lachnocladiaceae</taxon>
        <taxon>Vararia</taxon>
    </lineage>
</organism>
<keyword evidence="2" id="KW-1185">Reference proteome</keyword>
<reference evidence="1" key="2">
    <citation type="journal article" date="2022" name="New Phytol.">
        <title>Evolutionary transition to the ectomycorrhizal habit in the genomes of a hyperdiverse lineage of mushroom-forming fungi.</title>
        <authorList>
            <person name="Looney B."/>
            <person name="Miyauchi S."/>
            <person name="Morin E."/>
            <person name="Drula E."/>
            <person name="Courty P.E."/>
            <person name="Kohler A."/>
            <person name="Kuo A."/>
            <person name="LaButti K."/>
            <person name="Pangilinan J."/>
            <person name="Lipzen A."/>
            <person name="Riley R."/>
            <person name="Andreopoulos W."/>
            <person name="He G."/>
            <person name="Johnson J."/>
            <person name="Nolan M."/>
            <person name="Tritt A."/>
            <person name="Barry K.W."/>
            <person name="Grigoriev I.V."/>
            <person name="Nagy L.G."/>
            <person name="Hibbett D."/>
            <person name="Henrissat B."/>
            <person name="Matheny P.B."/>
            <person name="Labbe J."/>
            <person name="Martin F.M."/>
        </authorList>
    </citation>
    <scope>NUCLEOTIDE SEQUENCE</scope>
    <source>
        <strain evidence="1">EC-137</strain>
    </source>
</reference>
<sequence length="219" mass="24445">MVARILVHVYPNSSYFSWKLAVMLAERSQLLSGKRKHLKSAPVEPRPSKPSTPGIHCAPPIGKKLFAIITDARSSSSPPQPVVGIKRRLEQDAGAGVPARSLRRRHSGGTLLIAVFEGPNEDKQGCIEEYLAWYGKESTMLEPDDYFAQHAPNHQRTWNQPSVLTKLRMPLGLEEKRGVLITAHADLACYRYLLVLPVLIPNGPWYISTRGATYDRNII</sequence>
<dbReference type="EMBL" id="MU273638">
    <property type="protein sequence ID" value="KAI0030124.1"/>
    <property type="molecule type" value="Genomic_DNA"/>
</dbReference>
<evidence type="ECO:0000313" key="2">
    <source>
        <dbReference type="Proteomes" id="UP000814128"/>
    </source>
</evidence>
<reference evidence="1" key="1">
    <citation type="submission" date="2021-02" db="EMBL/GenBank/DDBJ databases">
        <authorList>
            <consortium name="DOE Joint Genome Institute"/>
            <person name="Ahrendt S."/>
            <person name="Looney B.P."/>
            <person name="Miyauchi S."/>
            <person name="Morin E."/>
            <person name="Drula E."/>
            <person name="Courty P.E."/>
            <person name="Chicoki N."/>
            <person name="Fauchery L."/>
            <person name="Kohler A."/>
            <person name="Kuo A."/>
            <person name="Labutti K."/>
            <person name="Pangilinan J."/>
            <person name="Lipzen A."/>
            <person name="Riley R."/>
            <person name="Andreopoulos W."/>
            <person name="He G."/>
            <person name="Johnson J."/>
            <person name="Barry K.W."/>
            <person name="Grigoriev I.V."/>
            <person name="Nagy L."/>
            <person name="Hibbett D."/>
            <person name="Henrissat B."/>
            <person name="Matheny P.B."/>
            <person name="Labbe J."/>
            <person name="Martin F."/>
        </authorList>
    </citation>
    <scope>NUCLEOTIDE SEQUENCE</scope>
    <source>
        <strain evidence="1">EC-137</strain>
    </source>
</reference>
<gene>
    <name evidence="1" type="ORF">K488DRAFT_72437</name>
</gene>
<name>A0ACB8QE70_9AGAM</name>
<dbReference type="Proteomes" id="UP000814128">
    <property type="component" value="Unassembled WGS sequence"/>
</dbReference>